<keyword evidence="5" id="KW-1185">Reference proteome</keyword>
<feature type="coiled-coil region" evidence="1">
    <location>
        <begin position="628"/>
        <end position="746"/>
    </location>
</feature>
<feature type="region of interest" description="Disordered" evidence="2">
    <location>
        <begin position="1"/>
        <end position="55"/>
    </location>
</feature>
<feature type="region of interest" description="Disordered" evidence="2">
    <location>
        <begin position="294"/>
        <end position="337"/>
    </location>
</feature>
<protein>
    <recommendedName>
        <fullName evidence="3">DUF7603 domain-containing protein</fullName>
    </recommendedName>
</protein>
<accession>A0AAJ0C3Y7</accession>
<feature type="compositionally biased region" description="Low complexity" evidence="2">
    <location>
        <begin position="131"/>
        <end position="154"/>
    </location>
</feature>
<dbReference type="EMBL" id="MU839002">
    <property type="protein sequence ID" value="KAK1769510.1"/>
    <property type="molecule type" value="Genomic_DNA"/>
</dbReference>
<feature type="region of interest" description="Disordered" evidence="2">
    <location>
        <begin position="129"/>
        <end position="185"/>
    </location>
</feature>
<feature type="domain" description="DUF7603" evidence="3">
    <location>
        <begin position="806"/>
        <end position="914"/>
    </location>
</feature>
<dbReference type="GeneID" id="85307600"/>
<feature type="region of interest" description="Disordered" evidence="2">
    <location>
        <begin position="586"/>
        <end position="628"/>
    </location>
</feature>
<dbReference type="RefSeq" id="XP_060285723.1">
    <property type="nucleotide sequence ID" value="XM_060424413.1"/>
</dbReference>
<evidence type="ECO:0000259" key="3">
    <source>
        <dbReference type="Pfam" id="PF24554"/>
    </source>
</evidence>
<dbReference type="Proteomes" id="UP001244011">
    <property type="component" value="Unassembled WGS sequence"/>
</dbReference>
<reference evidence="4" key="1">
    <citation type="submission" date="2023-06" db="EMBL/GenBank/DDBJ databases">
        <title>Genome-scale phylogeny and comparative genomics of the fungal order Sordariales.</title>
        <authorList>
            <consortium name="Lawrence Berkeley National Laboratory"/>
            <person name="Hensen N."/>
            <person name="Bonometti L."/>
            <person name="Westerberg I."/>
            <person name="Brannstrom I.O."/>
            <person name="Guillou S."/>
            <person name="Cros-Aarteil S."/>
            <person name="Calhoun S."/>
            <person name="Haridas S."/>
            <person name="Kuo A."/>
            <person name="Mondo S."/>
            <person name="Pangilinan J."/>
            <person name="Riley R."/>
            <person name="Labutti K."/>
            <person name="Andreopoulos B."/>
            <person name="Lipzen A."/>
            <person name="Chen C."/>
            <person name="Yanf M."/>
            <person name="Daum C."/>
            <person name="Ng V."/>
            <person name="Clum A."/>
            <person name="Steindorff A."/>
            <person name="Ohm R."/>
            <person name="Martin F."/>
            <person name="Silar P."/>
            <person name="Natvig D."/>
            <person name="Lalanne C."/>
            <person name="Gautier V."/>
            <person name="Ament-Velasquez S.L."/>
            <person name="Kruys A."/>
            <person name="Hutchinson M.I."/>
            <person name="Powell A.J."/>
            <person name="Barry K."/>
            <person name="Miller A.N."/>
            <person name="Grigoriev I.V."/>
            <person name="Debuchy R."/>
            <person name="Gladieux P."/>
            <person name="Thoren M.H."/>
            <person name="Johannesson H."/>
        </authorList>
    </citation>
    <scope>NUCLEOTIDE SEQUENCE</scope>
    <source>
        <strain evidence="4">8032-3</strain>
    </source>
</reference>
<sequence>MATLEPPESGADPSFSDTRTASSDPREPTELERSAQADVFPLSNPLPSPRNLRSQSLALGAPSAIAKKAPIKRKPLSSTVSPLAAKYSSQDYLEIAPHHIVKPEQRFSRPFSVDSPTLYEFPDRYSLPVGPSDSVAPSASLPLSQPSSPVFLPSHSKPLEFPVASAGESESRNIRETNPAAAQTAEVRSQHEVLTADTNRLTTQKQGLDLAPSAGLEPLDIDNSNTNTMSLSVSVRKHVPPHLSLREFDTGVQATLNATTTSLDKSANINKPLPKSPASSKLGTLFGWVSPSSTEFSDKGYSPLPSPFSPKPRTDSIDSDATPTSKGPHSGHANAAADESPLDYCEAYLQTPPATTSTPPLEIEEMEDELKAIGAELAASIRREMDLEDLVDRLQEQINNPQAPGKRTSDYYSDSGYSSAKFSEYDQAKEEISQVQRRAEQEKAQLRLELTSKLQDERSRRKVLDQQIKELSRRASQIDFAQIQSKDTSGRVKELENTCEDLRRRLSEERQVKENFEDLLSALKGELRNATNERDNLRDEIVPQLRARVEGLEAEAAENAKTAYDTTKMQQELQSLKDENSELKMTAPRMSVSGGLSRSASVAGQSSYKKSRPPSLARSNTAKQLESREALAERLKDVEAQRDALHSALKSLLERQELQNRDYQKRIVTLEVERERLLSASPKKAGYERDVSNLRDEISVLRRRAEDAIEQKWQVEKGLSGLKMDLDRAEGEIASLRELLDEKDILIPESLARSSGSSDGASAVPVTSASLDKAYKDLQAAYADALRRIKNLEAGTTPSDEKTKLAIQRLEQSLTTAVSERDLARREADSYRTQLDAYQSSEKEHLASEKDLADQLQESARRVEELAQQVSNQLAANASLRTRLTEAVARGEADQIANKERIAGVQSRLRTLEEQLVAAQTANEERIGRHEDEIATLKDAHSAQLQRLRDASGGLRSPRLFPPKSAPSPLLSPGGSASGGRSPRLLFSPTRPTIRRTSTAPSDVGDAAEVETLKTRVRELEAALAAADTDMQDVVGRMSAAQIEVLELQEAREEAVRQTRRIQRQLEEETVRAFEGKFKTLTSEVR</sequence>
<feature type="compositionally biased region" description="Polar residues" evidence="2">
    <location>
        <begin position="594"/>
        <end position="608"/>
    </location>
</feature>
<dbReference type="Gene3D" id="1.10.287.1490">
    <property type="match status" value="1"/>
</dbReference>
<feature type="region of interest" description="Disordered" evidence="2">
    <location>
        <begin position="953"/>
        <end position="1005"/>
    </location>
</feature>
<dbReference type="PANTHER" id="PTHR43941:SF1">
    <property type="entry name" value="STRUCTURAL MAINTENANCE OF CHROMOSOMES PROTEIN 2"/>
    <property type="match status" value="1"/>
</dbReference>
<feature type="compositionally biased region" description="Low complexity" evidence="2">
    <location>
        <begin position="967"/>
        <end position="1002"/>
    </location>
</feature>
<feature type="coiled-coil region" evidence="1">
    <location>
        <begin position="425"/>
        <end position="540"/>
    </location>
</feature>
<dbReference type="Pfam" id="PF24554">
    <property type="entry name" value="DUF7603"/>
    <property type="match status" value="1"/>
</dbReference>
<feature type="coiled-coil region" evidence="1">
    <location>
        <begin position="775"/>
        <end position="876"/>
    </location>
</feature>
<gene>
    <name evidence="4" type="ORF">QBC33DRAFT_447037</name>
</gene>
<keyword evidence="1" id="KW-0175">Coiled coil</keyword>
<dbReference type="InterPro" id="IPR056023">
    <property type="entry name" value="DUF7603"/>
</dbReference>
<evidence type="ECO:0000313" key="5">
    <source>
        <dbReference type="Proteomes" id="UP001244011"/>
    </source>
</evidence>
<feature type="compositionally biased region" description="Basic and acidic residues" evidence="2">
    <location>
        <begin position="24"/>
        <end position="35"/>
    </location>
</feature>
<organism evidence="4 5">
    <name type="scientific">Phialemonium atrogriseum</name>
    <dbReference type="NCBI Taxonomy" id="1093897"/>
    <lineage>
        <taxon>Eukaryota</taxon>
        <taxon>Fungi</taxon>
        <taxon>Dikarya</taxon>
        <taxon>Ascomycota</taxon>
        <taxon>Pezizomycotina</taxon>
        <taxon>Sordariomycetes</taxon>
        <taxon>Sordariomycetidae</taxon>
        <taxon>Cephalothecales</taxon>
        <taxon>Cephalothecaceae</taxon>
        <taxon>Phialemonium</taxon>
    </lineage>
</organism>
<dbReference type="AlphaFoldDB" id="A0AAJ0C3Y7"/>
<name>A0AAJ0C3Y7_9PEZI</name>
<evidence type="ECO:0000313" key="4">
    <source>
        <dbReference type="EMBL" id="KAK1769510.1"/>
    </source>
</evidence>
<evidence type="ECO:0000256" key="1">
    <source>
        <dbReference type="SAM" id="Coils"/>
    </source>
</evidence>
<comment type="caution">
    <text evidence="4">The sequence shown here is derived from an EMBL/GenBank/DDBJ whole genome shotgun (WGS) entry which is preliminary data.</text>
</comment>
<proteinExistence type="predicted"/>
<evidence type="ECO:0000256" key="2">
    <source>
        <dbReference type="SAM" id="MobiDB-lite"/>
    </source>
</evidence>
<feature type="coiled-coil region" evidence="1">
    <location>
        <begin position="1010"/>
        <end position="1072"/>
    </location>
</feature>
<dbReference type="PANTHER" id="PTHR43941">
    <property type="entry name" value="STRUCTURAL MAINTENANCE OF CHROMOSOMES PROTEIN 2"/>
    <property type="match status" value="1"/>
</dbReference>
<feature type="compositionally biased region" description="Low complexity" evidence="2">
    <location>
        <begin position="41"/>
        <end position="54"/>
    </location>
</feature>
<feature type="coiled-coil region" evidence="1">
    <location>
        <begin position="363"/>
        <end position="397"/>
    </location>
</feature>